<comment type="caution">
    <text evidence="1">The sequence shown here is derived from an EMBL/GenBank/DDBJ whole genome shotgun (WGS) entry which is preliminary data.</text>
</comment>
<keyword evidence="2" id="KW-1185">Reference proteome</keyword>
<name>A0ACC2E8E4_DIPCM</name>
<protein>
    <submittedName>
        <fullName evidence="1">Uncharacterized protein</fullName>
    </submittedName>
</protein>
<dbReference type="EMBL" id="CM055094">
    <property type="protein sequence ID" value="KAJ7562737.1"/>
    <property type="molecule type" value="Genomic_DNA"/>
</dbReference>
<accession>A0ACC2E8E4</accession>
<gene>
    <name evidence="1" type="ORF">O6H91_03G082400</name>
</gene>
<organism evidence="1 2">
    <name type="scientific">Diphasiastrum complanatum</name>
    <name type="common">Issler's clubmoss</name>
    <name type="synonym">Lycopodium complanatum</name>
    <dbReference type="NCBI Taxonomy" id="34168"/>
    <lineage>
        <taxon>Eukaryota</taxon>
        <taxon>Viridiplantae</taxon>
        <taxon>Streptophyta</taxon>
        <taxon>Embryophyta</taxon>
        <taxon>Tracheophyta</taxon>
        <taxon>Lycopodiopsida</taxon>
        <taxon>Lycopodiales</taxon>
        <taxon>Lycopodiaceae</taxon>
        <taxon>Lycopodioideae</taxon>
        <taxon>Diphasiastrum</taxon>
    </lineage>
</organism>
<evidence type="ECO:0000313" key="1">
    <source>
        <dbReference type="EMBL" id="KAJ7562737.1"/>
    </source>
</evidence>
<proteinExistence type="predicted"/>
<sequence>MKTLAIVLSGFSIFFMLVSMTEVQADLCSDTLTSLKPCLVSVTGSNPPPPSDICCKNVKSVPPQTLCKCFSGAGAGGSDINQDAAKKIPQKCGEPNFKC</sequence>
<reference evidence="2" key="1">
    <citation type="journal article" date="2024" name="Proc. Natl. Acad. Sci. U.S.A.">
        <title>Extraordinary preservation of gene collinearity over three hundred million years revealed in homosporous lycophytes.</title>
        <authorList>
            <person name="Li C."/>
            <person name="Wickell D."/>
            <person name="Kuo L.Y."/>
            <person name="Chen X."/>
            <person name="Nie B."/>
            <person name="Liao X."/>
            <person name="Peng D."/>
            <person name="Ji J."/>
            <person name="Jenkins J."/>
            <person name="Williams M."/>
            <person name="Shu S."/>
            <person name="Plott C."/>
            <person name="Barry K."/>
            <person name="Rajasekar S."/>
            <person name="Grimwood J."/>
            <person name="Han X."/>
            <person name="Sun S."/>
            <person name="Hou Z."/>
            <person name="He W."/>
            <person name="Dai G."/>
            <person name="Sun C."/>
            <person name="Schmutz J."/>
            <person name="Leebens-Mack J.H."/>
            <person name="Li F.W."/>
            <person name="Wang L."/>
        </authorList>
    </citation>
    <scope>NUCLEOTIDE SEQUENCE [LARGE SCALE GENOMIC DNA]</scope>
    <source>
        <strain evidence="2">cv. PW_Plant_1</strain>
    </source>
</reference>
<dbReference type="Proteomes" id="UP001162992">
    <property type="component" value="Chromosome 3"/>
</dbReference>
<evidence type="ECO:0000313" key="2">
    <source>
        <dbReference type="Proteomes" id="UP001162992"/>
    </source>
</evidence>